<proteinExistence type="inferred from homology"/>
<gene>
    <name evidence="4" type="ORF">SI8410_14018553</name>
</gene>
<comment type="similarity">
    <text evidence="1">Belongs to the peptidase A1 family.</text>
</comment>
<dbReference type="Proteomes" id="UP000663760">
    <property type="component" value="Chromosome 14"/>
</dbReference>
<dbReference type="FunFam" id="2.40.70.10:FF:000013">
    <property type="entry name" value="Aspartyl protease AED1"/>
    <property type="match status" value="1"/>
</dbReference>
<dbReference type="SUPFAM" id="SSF50630">
    <property type="entry name" value="Acid proteases"/>
    <property type="match status" value="1"/>
</dbReference>
<feature type="domain" description="Peptidase A1" evidence="3">
    <location>
        <begin position="92"/>
        <end position="425"/>
    </location>
</feature>
<dbReference type="InterPro" id="IPR033121">
    <property type="entry name" value="PEPTIDASE_A1"/>
</dbReference>
<dbReference type="InterPro" id="IPR032799">
    <property type="entry name" value="TAXi_C"/>
</dbReference>
<dbReference type="EMBL" id="LR746277">
    <property type="protein sequence ID" value="CAA7407875.1"/>
    <property type="molecule type" value="Genomic_DNA"/>
</dbReference>
<dbReference type="OrthoDB" id="2747330at2759"/>
<organism evidence="4 5">
    <name type="scientific">Spirodela intermedia</name>
    <name type="common">Intermediate duckweed</name>
    <dbReference type="NCBI Taxonomy" id="51605"/>
    <lineage>
        <taxon>Eukaryota</taxon>
        <taxon>Viridiplantae</taxon>
        <taxon>Streptophyta</taxon>
        <taxon>Embryophyta</taxon>
        <taxon>Tracheophyta</taxon>
        <taxon>Spermatophyta</taxon>
        <taxon>Magnoliopsida</taxon>
        <taxon>Liliopsida</taxon>
        <taxon>Araceae</taxon>
        <taxon>Lemnoideae</taxon>
        <taxon>Spirodela</taxon>
    </lineage>
</organism>
<name>A0A7I8LF06_SPIIN</name>
<protein>
    <recommendedName>
        <fullName evidence="3">Peptidase A1 domain-containing protein</fullName>
    </recommendedName>
</protein>
<dbReference type="PRINTS" id="PR00792">
    <property type="entry name" value="PEPSIN"/>
</dbReference>
<evidence type="ECO:0000256" key="2">
    <source>
        <dbReference type="PIRSR" id="PIRSR601461-1"/>
    </source>
</evidence>
<keyword evidence="5" id="KW-1185">Reference proteome</keyword>
<feature type="active site" evidence="2">
    <location>
        <position position="312"/>
    </location>
</feature>
<dbReference type="Pfam" id="PF14541">
    <property type="entry name" value="TAXi_C"/>
    <property type="match status" value="1"/>
</dbReference>
<sequence length="430" mass="45346">MYPHLDFFVFLTGAQHRQELNSSGLHLTLHDIRSPCSPAALPEIAAGEILRRDQRRVADLATRLAGGEAAIITPKALNVPLSAGVSVGVGNYVAKISLGTPARDYIVVFDTGSSLNWLQCKPCSISCHKQVGPIFDPAASSSYRTVPCSSPECNELQSATLNPPSCSRSKICIYQASYGDGSFSVGYLSKDTLSLGGGGGAVPGFVYGCGQDNEGLFGNTAGLIGLARNRLSMLYQLGAKYGYAFSYCLPTKSATGFLSIGSYNPAQFSFTPLVPNRLDGSLYFLSLAGVSVGRGQLAVAASEYKRLPTIIDSGTVITRLPTAVHEALSKAVVAALARYPRAPAYSILETCFKGSFRTLPVPEVTITFAGGAQLKLAAGNVMYDVSSTTTCLAFAPTSNVAIIGNRQHQTFKVVYDVTRSRIGFAAGGCS</sequence>
<dbReference type="Pfam" id="PF14543">
    <property type="entry name" value="TAXi_N"/>
    <property type="match status" value="1"/>
</dbReference>
<dbReference type="Gene3D" id="2.40.70.10">
    <property type="entry name" value="Acid Proteases"/>
    <property type="match status" value="2"/>
</dbReference>
<dbReference type="AlphaFoldDB" id="A0A7I8LF06"/>
<reference evidence="4" key="1">
    <citation type="submission" date="2020-02" db="EMBL/GenBank/DDBJ databases">
        <authorList>
            <person name="Scholz U."/>
            <person name="Mascher M."/>
            <person name="Fiebig A."/>
        </authorList>
    </citation>
    <scope>NUCLEOTIDE SEQUENCE</scope>
</reference>
<dbReference type="GO" id="GO:0006508">
    <property type="term" value="P:proteolysis"/>
    <property type="evidence" value="ECO:0007669"/>
    <property type="project" value="InterPro"/>
</dbReference>
<dbReference type="FunFam" id="2.40.70.10:FF:000031">
    <property type="entry name" value="Aspartyl protease AED1"/>
    <property type="match status" value="1"/>
</dbReference>
<accession>A0A7I8LF06</accession>
<dbReference type="PANTHER" id="PTHR13683:SF809">
    <property type="entry name" value="PEPTIDASE A1 DOMAIN-CONTAINING PROTEIN"/>
    <property type="match status" value="1"/>
</dbReference>
<dbReference type="InterPro" id="IPR032861">
    <property type="entry name" value="TAXi_N"/>
</dbReference>
<evidence type="ECO:0000313" key="4">
    <source>
        <dbReference type="EMBL" id="CAA7407875.1"/>
    </source>
</evidence>
<dbReference type="GO" id="GO:0004190">
    <property type="term" value="F:aspartic-type endopeptidase activity"/>
    <property type="evidence" value="ECO:0007669"/>
    <property type="project" value="InterPro"/>
</dbReference>
<feature type="active site" evidence="2">
    <location>
        <position position="110"/>
    </location>
</feature>
<dbReference type="PANTHER" id="PTHR13683">
    <property type="entry name" value="ASPARTYL PROTEASES"/>
    <property type="match status" value="1"/>
</dbReference>
<dbReference type="InterPro" id="IPR001461">
    <property type="entry name" value="Aspartic_peptidase_A1"/>
</dbReference>
<evidence type="ECO:0000259" key="3">
    <source>
        <dbReference type="PROSITE" id="PS51767"/>
    </source>
</evidence>
<evidence type="ECO:0000313" key="5">
    <source>
        <dbReference type="Proteomes" id="UP000663760"/>
    </source>
</evidence>
<evidence type="ECO:0000256" key="1">
    <source>
        <dbReference type="ARBA" id="ARBA00007447"/>
    </source>
</evidence>
<dbReference type="PROSITE" id="PS51767">
    <property type="entry name" value="PEPTIDASE_A1"/>
    <property type="match status" value="1"/>
</dbReference>
<dbReference type="InterPro" id="IPR021109">
    <property type="entry name" value="Peptidase_aspartic_dom_sf"/>
</dbReference>